<evidence type="ECO:0000256" key="8">
    <source>
        <dbReference type="ARBA" id="ARBA00023125"/>
    </source>
</evidence>
<keyword evidence="7" id="KW-0862">Zinc</keyword>
<dbReference type="EC" id="4.2.99.18" evidence="2"/>
<dbReference type="AlphaFoldDB" id="A0A2N9JJX7"/>
<dbReference type="CDD" id="cd08971">
    <property type="entry name" value="AcNei2_N"/>
    <property type="match status" value="1"/>
</dbReference>
<accession>A0A2N9JJX7</accession>
<keyword evidence="11" id="KW-0511">Multifunctional enzyme</keyword>
<dbReference type="SUPFAM" id="SSF57716">
    <property type="entry name" value="Glucocorticoid receptor-like (DNA-binding domain)"/>
    <property type="match status" value="1"/>
</dbReference>
<dbReference type="PANTHER" id="PTHR42697:SF1">
    <property type="entry name" value="ENDONUCLEASE 8"/>
    <property type="match status" value="1"/>
</dbReference>
<evidence type="ECO:0000256" key="10">
    <source>
        <dbReference type="ARBA" id="ARBA00023239"/>
    </source>
</evidence>
<dbReference type="GO" id="GO:0003684">
    <property type="term" value="F:damaged DNA binding"/>
    <property type="evidence" value="ECO:0007669"/>
    <property type="project" value="InterPro"/>
</dbReference>
<dbReference type="Pfam" id="PF01149">
    <property type="entry name" value="Fapy_DNA_glyco"/>
    <property type="match status" value="1"/>
</dbReference>
<dbReference type="Gene3D" id="3.20.190.10">
    <property type="entry name" value="MutM-like, N-terminal"/>
    <property type="match status" value="1"/>
</dbReference>
<feature type="domain" description="Formamidopyrimidine-DNA glycosylase catalytic" evidence="16">
    <location>
        <begin position="2"/>
        <end position="99"/>
    </location>
</feature>
<dbReference type="SMART" id="SM01232">
    <property type="entry name" value="H2TH"/>
    <property type="match status" value="1"/>
</dbReference>
<dbReference type="PROSITE" id="PS51066">
    <property type="entry name" value="ZF_FPG_2"/>
    <property type="match status" value="1"/>
</dbReference>
<evidence type="ECO:0000256" key="6">
    <source>
        <dbReference type="ARBA" id="ARBA00022801"/>
    </source>
</evidence>
<evidence type="ECO:0000256" key="9">
    <source>
        <dbReference type="ARBA" id="ARBA00023204"/>
    </source>
</evidence>
<dbReference type="PROSITE" id="PS51068">
    <property type="entry name" value="FPG_CAT"/>
    <property type="match status" value="1"/>
</dbReference>
<keyword evidence="18" id="KW-1185">Reference proteome</keyword>
<dbReference type="RefSeq" id="WP_105186868.1">
    <property type="nucleotide sequence ID" value="NZ_BAAAGO010000001.1"/>
</dbReference>
<dbReference type="GO" id="GO:0000703">
    <property type="term" value="F:oxidized pyrimidine nucleobase lesion DNA N-glycosylase activity"/>
    <property type="evidence" value="ECO:0007669"/>
    <property type="project" value="TreeGrafter"/>
</dbReference>
<keyword evidence="17" id="KW-0255">Endonuclease</keyword>
<dbReference type="GO" id="GO:0006284">
    <property type="term" value="P:base-excision repair"/>
    <property type="evidence" value="ECO:0007669"/>
    <property type="project" value="InterPro"/>
</dbReference>
<dbReference type="GO" id="GO:0008270">
    <property type="term" value="F:zinc ion binding"/>
    <property type="evidence" value="ECO:0007669"/>
    <property type="project" value="UniProtKB-KW"/>
</dbReference>
<protein>
    <recommendedName>
        <fullName evidence="2">DNA-(apurinic or apyrimidinic site) lyase</fullName>
        <ecNumber evidence="2">4.2.99.18</ecNumber>
    </recommendedName>
</protein>
<dbReference type="Gene3D" id="1.10.8.50">
    <property type="match status" value="1"/>
</dbReference>
<evidence type="ECO:0000259" key="16">
    <source>
        <dbReference type="PROSITE" id="PS51068"/>
    </source>
</evidence>
<dbReference type="SUPFAM" id="SSF81624">
    <property type="entry name" value="N-terminal domain of MutM-like DNA repair proteins"/>
    <property type="match status" value="1"/>
</dbReference>
<organism evidence="17 18">
    <name type="scientific">Micropruina glycogenica</name>
    <dbReference type="NCBI Taxonomy" id="75385"/>
    <lineage>
        <taxon>Bacteria</taxon>
        <taxon>Bacillati</taxon>
        <taxon>Actinomycetota</taxon>
        <taxon>Actinomycetes</taxon>
        <taxon>Propionibacteriales</taxon>
        <taxon>Nocardioidaceae</taxon>
        <taxon>Micropruina</taxon>
    </lineage>
</organism>
<evidence type="ECO:0000313" key="17">
    <source>
        <dbReference type="EMBL" id="SPD88330.1"/>
    </source>
</evidence>
<keyword evidence="10" id="KW-0456">Lyase</keyword>
<dbReference type="OrthoDB" id="9800855at2"/>
<keyword evidence="3" id="KW-0479">Metal-binding</keyword>
<dbReference type="InterPro" id="IPR015886">
    <property type="entry name" value="H2TH_FPG"/>
</dbReference>
<sequence>MPEGDTVWRTAQRLNQVFAGHILTRCDLRWPELSTLDFTGHTTTEVISRGKHLLHRLDSGWTIHSHLRMEGQWRIEPPGTRANGQTRALLATNQWTALGQRLGMLDVVRAADEYTLVGHLGPDVLGPDWNPAVAATNLGNAGDTIGAALLDQTNLAGVGTLYASDSLFMQRIHPLTPAAHLTADQRTALVERAHKLLDHNRHHALQSTTGNRRRGETTWVFARPNQPCRRCGTTVQTATVGPPTRQRGLCYCPRCQGGPT</sequence>
<evidence type="ECO:0000256" key="14">
    <source>
        <dbReference type="PROSITE-ProRule" id="PRU00391"/>
    </source>
</evidence>
<dbReference type="GO" id="GO:0140078">
    <property type="term" value="F:class I DNA-(apurinic or apyrimidinic site) endonuclease activity"/>
    <property type="evidence" value="ECO:0007669"/>
    <property type="project" value="UniProtKB-EC"/>
</dbReference>
<keyword evidence="6" id="KW-0378">Hydrolase</keyword>
<dbReference type="InterPro" id="IPR012319">
    <property type="entry name" value="FPG_cat"/>
</dbReference>
<proteinExistence type="inferred from homology"/>
<keyword evidence="8" id="KW-0238">DNA-binding</keyword>
<evidence type="ECO:0000256" key="3">
    <source>
        <dbReference type="ARBA" id="ARBA00022723"/>
    </source>
</evidence>
<dbReference type="EMBL" id="LT985188">
    <property type="protein sequence ID" value="SPD88330.1"/>
    <property type="molecule type" value="Genomic_DNA"/>
</dbReference>
<dbReference type="InterPro" id="IPR044090">
    <property type="entry name" value="Nei2_N"/>
</dbReference>
<dbReference type="InterPro" id="IPR035937">
    <property type="entry name" value="FPG_N"/>
</dbReference>
<dbReference type="SMART" id="SM00898">
    <property type="entry name" value="Fapy_DNA_glyco"/>
    <property type="match status" value="1"/>
</dbReference>
<evidence type="ECO:0000256" key="7">
    <source>
        <dbReference type="ARBA" id="ARBA00022833"/>
    </source>
</evidence>
<keyword evidence="9" id="KW-0234">DNA repair</keyword>
<dbReference type="Pfam" id="PF06831">
    <property type="entry name" value="H2TH"/>
    <property type="match status" value="1"/>
</dbReference>
<keyword evidence="5 14" id="KW-0863">Zinc-finger</keyword>
<comment type="similarity">
    <text evidence="1">Belongs to the FPG family.</text>
</comment>
<dbReference type="PANTHER" id="PTHR42697">
    <property type="entry name" value="ENDONUCLEASE 8"/>
    <property type="match status" value="1"/>
</dbReference>
<evidence type="ECO:0000313" key="18">
    <source>
        <dbReference type="Proteomes" id="UP000238164"/>
    </source>
</evidence>
<evidence type="ECO:0000256" key="13">
    <source>
        <dbReference type="ARBA" id="ARBA00044632"/>
    </source>
</evidence>
<name>A0A2N9JJX7_9ACTN</name>
<keyword evidence="12" id="KW-0326">Glycosidase</keyword>
<evidence type="ECO:0000256" key="1">
    <source>
        <dbReference type="ARBA" id="ARBA00009409"/>
    </source>
</evidence>
<evidence type="ECO:0000256" key="2">
    <source>
        <dbReference type="ARBA" id="ARBA00012720"/>
    </source>
</evidence>
<gene>
    <name evidence="17" type="primary">nei</name>
    <name evidence="17" type="ORF">MPLG2_3300</name>
</gene>
<reference evidence="17 18" key="1">
    <citation type="submission" date="2018-02" db="EMBL/GenBank/DDBJ databases">
        <authorList>
            <person name="Cohen D.B."/>
            <person name="Kent A.D."/>
        </authorList>
    </citation>
    <scope>NUCLEOTIDE SEQUENCE [LARGE SCALE GENOMIC DNA]</scope>
    <source>
        <strain evidence="17">1</strain>
    </source>
</reference>
<dbReference type="InterPro" id="IPR010979">
    <property type="entry name" value="Ribosomal_uS13-like_H2TH"/>
</dbReference>
<dbReference type="InterPro" id="IPR000214">
    <property type="entry name" value="Znf_DNA_glyclase/AP_lyase"/>
</dbReference>
<evidence type="ECO:0000256" key="12">
    <source>
        <dbReference type="ARBA" id="ARBA00023295"/>
    </source>
</evidence>
<comment type="catalytic activity">
    <reaction evidence="13">
        <text>2'-deoxyribonucleotide-(2'-deoxyribose 5'-phosphate)-2'-deoxyribonucleotide-DNA = a 3'-end 2'-deoxyribonucleotide-(2,3-dehydro-2,3-deoxyribose 5'-phosphate)-DNA + a 5'-end 5'-phospho-2'-deoxyribonucleoside-DNA + H(+)</text>
        <dbReference type="Rhea" id="RHEA:66592"/>
        <dbReference type="Rhea" id="RHEA-COMP:13180"/>
        <dbReference type="Rhea" id="RHEA-COMP:16897"/>
        <dbReference type="Rhea" id="RHEA-COMP:17067"/>
        <dbReference type="ChEBI" id="CHEBI:15378"/>
        <dbReference type="ChEBI" id="CHEBI:136412"/>
        <dbReference type="ChEBI" id="CHEBI:157695"/>
        <dbReference type="ChEBI" id="CHEBI:167181"/>
        <dbReference type="EC" id="4.2.99.18"/>
    </reaction>
</comment>
<feature type="domain" description="FPG-type" evidence="15">
    <location>
        <begin position="219"/>
        <end position="257"/>
    </location>
</feature>
<evidence type="ECO:0000256" key="5">
    <source>
        <dbReference type="ARBA" id="ARBA00022771"/>
    </source>
</evidence>
<evidence type="ECO:0000256" key="4">
    <source>
        <dbReference type="ARBA" id="ARBA00022763"/>
    </source>
</evidence>
<dbReference type="KEGG" id="mgg:MPLG2_3300"/>
<dbReference type="SUPFAM" id="SSF46946">
    <property type="entry name" value="S13-like H2TH domain"/>
    <property type="match status" value="1"/>
</dbReference>
<dbReference type="PROSITE" id="PS01242">
    <property type="entry name" value="ZF_FPG_1"/>
    <property type="match status" value="1"/>
</dbReference>
<keyword evidence="17" id="KW-0540">Nuclease</keyword>
<evidence type="ECO:0000259" key="15">
    <source>
        <dbReference type="PROSITE" id="PS51066"/>
    </source>
</evidence>
<dbReference type="InterPro" id="IPR015887">
    <property type="entry name" value="DNA_glyclase_Znf_dom_DNA_BS"/>
</dbReference>
<keyword evidence="4" id="KW-0227">DNA damage</keyword>
<evidence type="ECO:0000256" key="11">
    <source>
        <dbReference type="ARBA" id="ARBA00023268"/>
    </source>
</evidence>
<dbReference type="Proteomes" id="UP000238164">
    <property type="component" value="Chromosome 1"/>
</dbReference>